<dbReference type="PANTHER" id="PTHR21310:SF37">
    <property type="entry name" value="AMINOGLYCOSIDE PHOSPHOTRANSFERASE DOMAIN-CONTAINING PROTEIN"/>
    <property type="match status" value="1"/>
</dbReference>
<evidence type="ECO:0000313" key="1">
    <source>
        <dbReference type="EMBL" id="KAF2019623.1"/>
    </source>
</evidence>
<dbReference type="AlphaFoldDB" id="A0A6A5Y314"/>
<dbReference type="PANTHER" id="PTHR21310">
    <property type="entry name" value="AMINOGLYCOSIDE PHOSPHOTRANSFERASE-RELATED-RELATED"/>
    <property type="match status" value="1"/>
</dbReference>
<dbReference type="InterPro" id="IPR011009">
    <property type="entry name" value="Kinase-like_dom_sf"/>
</dbReference>
<protein>
    <recommendedName>
        <fullName evidence="3">Aminoglycoside phosphotransferase domain-containing protein</fullName>
    </recommendedName>
</protein>
<gene>
    <name evidence="1" type="ORF">BU24DRAFT_431357</name>
</gene>
<dbReference type="GeneID" id="54287262"/>
<reference evidence="1" key="1">
    <citation type="journal article" date="2020" name="Stud. Mycol.">
        <title>101 Dothideomycetes genomes: a test case for predicting lifestyles and emergence of pathogens.</title>
        <authorList>
            <person name="Haridas S."/>
            <person name="Albert R."/>
            <person name="Binder M."/>
            <person name="Bloem J."/>
            <person name="Labutti K."/>
            <person name="Salamov A."/>
            <person name="Andreopoulos B."/>
            <person name="Baker S."/>
            <person name="Barry K."/>
            <person name="Bills G."/>
            <person name="Bluhm B."/>
            <person name="Cannon C."/>
            <person name="Castanera R."/>
            <person name="Culley D."/>
            <person name="Daum C."/>
            <person name="Ezra D."/>
            <person name="Gonzalez J."/>
            <person name="Henrissat B."/>
            <person name="Kuo A."/>
            <person name="Liang C."/>
            <person name="Lipzen A."/>
            <person name="Lutzoni F."/>
            <person name="Magnuson J."/>
            <person name="Mondo S."/>
            <person name="Nolan M."/>
            <person name="Ohm R."/>
            <person name="Pangilinan J."/>
            <person name="Park H.-J."/>
            <person name="Ramirez L."/>
            <person name="Alfaro M."/>
            <person name="Sun H."/>
            <person name="Tritt A."/>
            <person name="Yoshinaga Y."/>
            <person name="Zwiers L.-H."/>
            <person name="Turgeon B."/>
            <person name="Goodwin S."/>
            <person name="Spatafora J."/>
            <person name="Crous P."/>
            <person name="Grigoriev I."/>
        </authorList>
    </citation>
    <scope>NUCLEOTIDE SEQUENCE</scope>
    <source>
        <strain evidence="1">CBS 175.79</strain>
    </source>
</reference>
<evidence type="ECO:0008006" key="3">
    <source>
        <dbReference type="Google" id="ProtNLM"/>
    </source>
</evidence>
<dbReference type="SUPFAM" id="SSF56112">
    <property type="entry name" value="Protein kinase-like (PK-like)"/>
    <property type="match status" value="1"/>
</dbReference>
<dbReference type="RefSeq" id="XP_033387962.1">
    <property type="nucleotide sequence ID" value="XM_033529865.1"/>
</dbReference>
<dbReference type="OrthoDB" id="10003767at2759"/>
<keyword evidence="2" id="KW-1185">Reference proteome</keyword>
<dbReference type="InterPro" id="IPR051678">
    <property type="entry name" value="AGP_Transferase"/>
</dbReference>
<dbReference type="Proteomes" id="UP000799778">
    <property type="component" value="Unassembled WGS sequence"/>
</dbReference>
<organism evidence="1 2">
    <name type="scientific">Aaosphaeria arxii CBS 175.79</name>
    <dbReference type="NCBI Taxonomy" id="1450172"/>
    <lineage>
        <taxon>Eukaryota</taxon>
        <taxon>Fungi</taxon>
        <taxon>Dikarya</taxon>
        <taxon>Ascomycota</taxon>
        <taxon>Pezizomycotina</taxon>
        <taxon>Dothideomycetes</taxon>
        <taxon>Pleosporomycetidae</taxon>
        <taxon>Pleosporales</taxon>
        <taxon>Pleosporales incertae sedis</taxon>
        <taxon>Aaosphaeria</taxon>
    </lineage>
</organism>
<name>A0A6A5Y314_9PLEO</name>
<sequence length="367" mass="41792">MAPLVPSPISSVNSERPKTWKNTDINQERLLKSRKQLVNYDDRVTCELSSEYKMGGINAVRRLDFDDGTSWVARVQMGQSTPESLKRKENASIFGYGFSPENPVGVGFMVMELIAGDSAMDMFGGWLEHKGRTPLQFKERFHSAMARVQVEMASIRFPKIGSIIRLTDGTYDVGPIPKLGGPFDYPADFFSAWAKHTKYPYTDALVRERTPPEVVNEVLSSIKEFPSRLTNLAKNHCFEQGPFPLFHTDIYKSNIIIDSEYNLLSVIDWENAIAVPWELVEFIKDLCIVPPAMDGPLYHEEESDRQAIADRKVYVKMVRKVEEEMRLDNRLSSVLGNEDMQNLANAIWLYQQSGRIGFYTGVLEPFE</sequence>
<dbReference type="EMBL" id="ML978067">
    <property type="protein sequence ID" value="KAF2019623.1"/>
    <property type="molecule type" value="Genomic_DNA"/>
</dbReference>
<evidence type="ECO:0000313" key="2">
    <source>
        <dbReference type="Proteomes" id="UP000799778"/>
    </source>
</evidence>
<accession>A0A6A5Y314</accession>
<proteinExistence type="predicted"/>